<dbReference type="Proteomes" id="UP001164020">
    <property type="component" value="Chromosome"/>
</dbReference>
<sequence>MQRFSDGHSGKDGRLFERRRTRLRPVKLASLSRRFLDDGMIYDRSSGGARIRRGSDRPLPPRLLVLDEVEMRLSPVAIVWQAGREPRRAFCRRRHPSDARRYPPAHRALLRAAGVSMSPKRTPSPAHARKTEPVSADARRYRDGHTGQRARHP</sequence>
<evidence type="ECO:0000313" key="3">
    <source>
        <dbReference type="Proteomes" id="UP001164020"/>
    </source>
</evidence>
<name>A0ABY7BYC8_9HYPH</name>
<evidence type="ECO:0000256" key="1">
    <source>
        <dbReference type="SAM" id="MobiDB-lite"/>
    </source>
</evidence>
<accession>A0ABY7BYC8</accession>
<protein>
    <recommendedName>
        <fullName evidence="4">PilZ domain-containing protein</fullName>
    </recommendedName>
</protein>
<reference evidence="2" key="1">
    <citation type="submission" date="2022-12" db="EMBL/GenBank/DDBJ databases">
        <title>Jiella pelagia sp. nov., isolated from phosphonate enriched culture of Northwest Pacific surface seawater.</title>
        <authorList>
            <person name="Shin D.Y."/>
            <person name="Hwang C.Y."/>
        </authorList>
    </citation>
    <scope>NUCLEOTIDE SEQUENCE</scope>
    <source>
        <strain evidence="2">HL-NP1</strain>
    </source>
</reference>
<proteinExistence type="predicted"/>
<dbReference type="RefSeq" id="WP_268879990.1">
    <property type="nucleotide sequence ID" value="NZ_CP114029.1"/>
</dbReference>
<evidence type="ECO:0000313" key="2">
    <source>
        <dbReference type="EMBL" id="WAP67528.1"/>
    </source>
</evidence>
<gene>
    <name evidence="2" type="ORF">OH818_18710</name>
</gene>
<feature type="compositionally biased region" description="Basic and acidic residues" evidence="1">
    <location>
        <begin position="129"/>
        <end position="146"/>
    </location>
</feature>
<dbReference type="EMBL" id="CP114029">
    <property type="protein sequence ID" value="WAP67528.1"/>
    <property type="molecule type" value="Genomic_DNA"/>
</dbReference>
<evidence type="ECO:0008006" key="4">
    <source>
        <dbReference type="Google" id="ProtNLM"/>
    </source>
</evidence>
<organism evidence="2 3">
    <name type="scientific">Jiella pelagia</name>
    <dbReference type="NCBI Taxonomy" id="2986949"/>
    <lineage>
        <taxon>Bacteria</taxon>
        <taxon>Pseudomonadati</taxon>
        <taxon>Pseudomonadota</taxon>
        <taxon>Alphaproteobacteria</taxon>
        <taxon>Hyphomicrobiales</taxon>
        <taxon>Aurantimonadaceae</taxon>
        <taxon>Jiella</taxon>
    </lineage>
</organism>
<keyword evidence="3" id="KW-1185">Reference proteome</keyword>
<feature type="region of interest" description="Disordered" evidence="1">
    <location>
        <begin position="94"/>
        <end position="153"/>
    </location>
</feature>